<dbReference type="RefSeq" id="WP_012860394.1">
    <property type="nucleotide sequence ID" value="NC_013517.1"/>
</dbReference>
<dbReference type="Pfam" id="PF06995">
    <property type="entry name" value="Phage_P2_GpU"/>
    <property type="match status" value="1"/>
</dbReference>
<dbReference type="STRING" id="526218.Sterm_0930"/>
<dbReference type="Proteomes" id="UP000000845">
    <property type="component" value="Chromosome"/>
</dbReference>
<evidence type="ECO:0008006" key="4">
    <source>
        <dbReference type="Google" id="ProtNLM"/>
    </source>
</evidence>
<evidence type="ECO:0000313" key="2">
    <source>
        <dbReference type="EMBL" id="ACZ07798.1"/>
    </source>
</evidence>
<organism evidence="2 3">
    <name type="scientific">Sebaldella termitidis (strain ATCC 33386 / NCTC 11300)</name>
    <dbReference type="NCBI Taxonomy" id="526218"/>
    <lineage>
        <taxon>Bacteria</taxon>
        <taxon>Fusobacteriati</taxon>
        <taxon>Fusobacteriota</taxon>
        <taxon>Fusobacteriia</taxon>
        <taxon>Fusobacteriales</taxon>
        <taxon>Leptotrichiaceae</taxon>
        <taxon>Sebaldella</taxon>
    </lineage>
</organism>
<evidence type="ECO:0000313" key="3">
    <source>
        <dbReference type="Proteomes" id="UP000000845"/>
    </source>
</evidence>
<dbReference type="KEGG" id="str:Sterm_0930"/>
<protein>
    <recommendedName>
        <fullName evidence="4">Phage P2 GpU family protein</fullName>
    </recommendedName>
</protein>
<dbReference type="EMBL" id="CP001739">
    <property type="protein sequence ID" value="ACZ07798.1"/>
    <property type="molecule type" value="Genomic_DNA"/>
</dbReference>
<accession>D1AFB3</accession>
<feature type="region of interest" description="Disordered" evidence="1">
    <location>
        <begin position="139"/>
        <end position="166"/>
    </location>
</feature>
<dbReference type="HOGENOM" id="CLU_126007_1_0_0"/>
<dbReference type="InterPro" id="IPR009734">
    <property type="entry name" value="Myoviridae_GpU"/>
</dbReference>
<dbReference type="AlphaFoldDB" id="D1AFB3"/>
<dbReference type="eggNOG" id="ENOG502ZMF1">
    <property type="taxonomic scope" value="Bacteria"/>
</dbReference>
<reference evidence="3" key="1">
    <citation type="submission" date="2009-09" db="EMBL/GenBank/DDBJ databases">
        <title>The complete chromosome of Sebaldella termitidis ATCC 33386.</title>
        <authorList>
            <consortium name="US DOE Joint Genome Institute (JGI-PGF)"/>
            <person name="Lucas S."/>
            <person name="Copeland A."/>
            <person name="Lapidus A."/>
            <person name="Glavina del Rio T."/>
            <person name="Dalin E."/>
            <person name="Tice H."/>
            <person name="Bruce D."/>
            <person name="Goodwin L."/>
            <person name="Pitluck S."/>
            <person name="Kyrpides N."/>
            <person name="Mavromatis K."/>
            <person name="Ivanova N."/>
            <person name="Mikhailova N."/>
            <person name="Sims D."/>
            <person name="Meincke L."/>
            <person name="Brettin T."/>
            <person name="Detter J.C."/>
            <person name="Han C."/>
            <person name="Larimer F."/>
            <person name="Land M."/>
            <person name="Hauser L."/>
            <person name="Markowitz V."/>
            <person name="Cheng J.F."/>
            <person name="Hugenholtz P."/>
            <person name="Woyke T."/>
            <person name="Wu D."/>
            <person name="Eisen J.A."/>
        </authorList>
    </citation>
    <scope>NUCLEOTIDE SEQUENCE [LARGE SCALE GENOMIC DNA]</scope>
    <source>
        <strain evidence="3">ATCC 33386 / NCTC 11300</strain>
    </source>
</reference>
<reference evidence="2 3" key="2">
    <citation type="journal article" date="2010" name="Stand. Genomic Sci.">
        <title>Complete genome sequence of Sebaldella termitidis type strain (NCTC 11300).</title>
        <authorList>
            <person name="Harmon-Smith M."/>
            <person name="Celia L."/>
            <person name="Chertkov O."/>
            <person name="Lapidus A."/>
            <person name="Copeland A."/>
            <person name="Glavina Del Rio T."/>
            <person name="Nolan M."/>
            <person name="Lucas S."/>
            <person name="Tice H."/>
            <person name="Cheng J.F."/>
            <person name="Han C."/>
            <person name="Detter J.C."/>
            <person name="Bruce D."/>
            <person name="Goodwin L."/>
            <person name="Pitluck S."/>
            <person name="Pati A."/>
            <person name="Liolios K."/>
            <person name="Ivanova N."/>
            <person name="Mavromatis K."/>
            <person name="Mikhailova N."/>
            <person name="Chen A."/>
            <person name="Palaniappan K."/>
            <person name="Land M."/>
            <person name="Hauser L."/>
            <person name="Chang Y.J."/>
            <person name="Jeffries C.D."/>
            <person name="Brettin T."/>
            <person name="Goker M."/>
            <person name="Beck B."/>
            <person name="Bristow J."/>
            <person name="Eisen J.A."/>
            <person name="Markowitz V."/>
            <person name="Hugenholtz P."/>
            <person name="Kyrpides N.C."/>
            <person name="Klenk H.P."/>
            <person name="Chen F."/>
        </authorList>
    </citation>
    <scope>NUCLEOTIDE SEQUENCE [LARGE SCALE GENOMIC DNA]</scope>
    <source>
        <strain evidence="3">ATCC 33386 / NCTC 11300</strain>
    </source>
</reference>
<keyword evidence="3" id="KW-1185">Reference proteome</keyword>
<sequence length="166" mass="19409">MQIGSFGDVIFRVEEENILTIKAMSREKKSRWEEAQILNDLSFLEFRGRDLTTVSLDIQLIETSKMKIVDTLNTLNNMLENGENHELILGNTLIGEFPFVLESMSEKFEKHQEQFQHVELSITLKEYRDNQKSLKQIREERNKKQNTEQVSEGTIMAEQTEVSRNV</sequence>
<gene>
    <name evidence="2" type="ordered locus">Sterm_0930</name>
</gene>
<name>D1AFB3_SEBTE</name>
<proteinExistence type="predicted"/>
<evidence type="ECO:0000256" key="1">
    <source>
        <dbReference type="SAM" id="MobiDB-lite"/>
    </source>
</evidence>